<comment type="caution">
    <text evidence="2">The sequence shown here is derived from an EMBL/GenBank/DDBJ whole genome shotgun (WGS) entry which is preliminary data.</text>
</comment>
<reference evidence="2 3" key="1">
    <citation type="journal article" date="2023" name="Plants (Basel)">
        <title>Bridging the Gap: Combining Genomics and Transcriptomics Approaches to Understand Stylosanthes scabra, an Orphan Legume from the Brazilian Caatinga.</title>
        <authorList>
            <person name="Ferreira-Neto J.R.C."/>
            <person name="da Silva M.D."/>
            <person name="Binneck E."/>
            <person name="de Melo N.F."/>
            <person name="da Silva R.H."/>
            <person name="de Melo A.L.T.M."/>
            <person name="Pandolfi V."/>
            <person name="Bustamante F.O."/>
            <person name="Brasileiro-Vidal A.C."/>
            <person name="Benko-Iseppon A.M."/>
        </authorList>
    </citation>
    <scope>NUCLEOTIDE SEQUENCE [LARGE SCALE GENOMIC DNA]</scope>
    <source>
        <tissue evidence="2">Leaves</tissue>
    </source>
</reference>
<organism evidence="2 3">
    <name type="scientific">Stylosanthes scabra</name>
    <dbReference type="NCBI Taxonomy" id="79078"/>
    <lineage>
        <taxon>Eukaryota</taxon>
        <taxon>Viridiplantae</taxon>
        <taxon>Streptophyta</taxon>
        <taxon>Embryophyta</taxon>
        <taxon>Tracheophyta</taxon>
        <taxon>Spermatophyta</taxon>
        <taxon>Magnoliopsida</taxon>
        <taxon>eudicotyledons</taxon>
        <taxon>Gunneridae</taxon>
        <taxon>Pentapetalae</taxon>
        <taxon>rosids</taxon>
        <taxon>fabids</taxon>
        <taxon>Fabales</taxon>
        <taxon>Fabaceae</taxon>
        <taxon>Papilionoideae</taxon>
        <taxon>50 kb inversion clade</taxon>
        <taxon>dalbergioids sensu lato</taxon>
        <taxon>Dalbergieae</taxon>
        <taxon>Pterocarpus clade</taxon>
        <taxon>Stylosanthes</taxon>
    </lineage>
</organism>
<evidence type="ECO:0008006" key="4">
    <source>
        <dbReference type="Google" id="ProtNLM"/>
    </source>
</evidence>
<evidence type="ECO:0000313" key="2">
    <source>
        <dbReference type="EMBL" id="MED6198616.1"/>
    </source>
</evidence>
<name>A0ABU6XL50_9FABA</name>
<accession>A0ABU6XL50</accession>
<proteinExistence type="predicted"/>
<dbReference type="EMBL" id="JASCZI010212171">
    <property type="protein sequence ID" value="MED6198616.1"/>
    <property type="molecule type" value="Genomic_DNA"/>
</dbReference>
<keyword evidence="3" id="KW-1185">Reference proteome</keyword>
<dbReference type="Proteomes" id="UP001341840">
    <property type="component" value="Unassembled WGS sequence"/>
</dbReference>
<keyword evidence="1" id="KW-0732">Signal</keyword>
<feature type="signal peptide" evidence="1">
    <location>
        <begin position="1"/>
        <end position="15"/>
    </location>
</feature>
<evidence type="ECO:0000256" key="1">
    <source>
        <dbReference type="SAM" id="SignalP"/>
    </source>
</evidence>
<sequence>MVLVAATILAGASLAPPPPILSPPRLAATANKVADRWSPHGRGRTSSSTAAKPWLLLQVAPLCLGRRKRYRVSQIRFCCHHRVSGRCRRCMWLPESLPLTPASPLPLL</sequence>
<evidence type="ECO:0000313" key="3">
    <source>
        <dbReference type="Proteomes" id="UP001341840"/>
    </source>
</evidence>
<feature type="chain" id="PRO_5045844706" description="Secreted protein" evidence="1">
    <location>
        <begin position="16"/>
        <end position="108"/>
    </location>
</feature>
<gene>
    <name evidence="2" type="ORF">PIB30_068071</name>
</gene>
<protein>
    <recommendedName>
        <fullName evidence="4">Secreted protein</fullName>
    </recommendedName>
</protein>